<keyword evidence="3" id="KW-1185">Reference proteome</keyword>
<keyword evidence="1" id="KW-0812">Transmembrane</keyword>
<dbReference type="RefSeq" id="WP_034527547.1">
    <property type="nucleotide sequence ID" value="NZ_BBJM01000012.1"/>
</dbReference>
<dbReference type="eggNOG" id="ENOG50317XH">
    <property type="taxonomic scope" value="Bacteria"/>
</dbReference>
<accession>A0A081BIA6</accession>
<evidence type="ECO:0000313" key="3">
    <source>
        <dbReference type="Proteomes" id="UP000028700"/>
    </source>
</evidence>
<protein>
    <submittedName>
        <fullName evidence="2">Polysaccharide polymerase</fullName>
    </submittedName>
</protein>
<sequence>MGETDNYTGGMLLKPLLFITDFYLIYQPNFWTSSYIPTVITLGITIVFIMMLSPYEVLRSIYQLKIFVIGVILSLGYFAFRAMLSGNDPRVFQNVIIILNVISLVLWLEVLRKYFHFTKNDVLTWMLWMVVVQCFFALIMLASSGIRATILAKTATNIIDNQLV</sequence>
<keyword evidence="1" id="KW-0472">Membrane</keyword>
<dbReference type="Proteomes" id="UP000028700">
    <property type="component" value="Unassembled WGS sequence"/>
</dbReference>
<evidence type="ECO:0000313" key="2">
    <source>
        <dbReference type="EMBL" id="GAK47774.1"/>
    </source>
</evidence>
<feature type="transmembrane region" description="Helical" evidence="1">
    <location>
        <begin position="92"/>
        <end position="110"/>
    </location>
</feature>
<dbReference type="EMBL" id="BBJM01000012">
    <property type="protein sequence ID" value="GAK47774.1"/>
    <property type="molecule type" value="Genomic_DNA"/>
</dbReference>
<dbReference type="AlphaFoldDB" id="A0A081BIA6"/>
<feature type="transmembrane region" description="Helical" evidence="1">
    <location>
        <begin position="122"/>
        <end position="143"/>
    </location>
</feature>
<feature type="transmembrane region" description="Helical" evidence="1">
    <location>
        <begin position="35"/>
        <end position="55"/>
    </location>
</feature>
<keyword evidence="1" id="KW-1133">Transmembrane helix</keyword>
<organism evidence="2 3">
    <name type="scientific">Secundilactobacillus oryzae JCM 18671</name>
    <dbReference type="NCBI Taxonomy" id="1291743"/>
    <lineage>
        <taxon>Bacteria</taxon>
        <taxon>Bacillati</taxon>
        <taxon>Bacillota</taxon>
        <taxon>Bacilli</taxon>
        <taxon>Lactobacillales</taxon>
        <taxon>Lactobacillaceae</taxon>
        <taxon>Secundilactobacillus</taxon>
    </lineage>
</organism>
<evidence type="ECO:0000256" key="1">
    <source>
        <dbReference type="SAM" id="Phobius"/>
    </source>
</evidence>
<proteinExistence type="predicted"/>
<comment type="caution">
    <text evidence="2">The sequence shown here is derived from an EMBL/GenBank/DDBJ whole genome shotgun (WGS) entry which is preliminary data.</text>
</comment>
<feature type="transmembrane region" description="Helical" evidence="1">
    <location>
        <begin position="61"/>
        <end position="80"/>
    </location>
</feature>
<reference evidence="2" key="1">
    <citation type="journal article" date="2014" name="Genome Announc.">
        <title>Draft Genome Sequence of Lactobacillus oryzae Strain SG293T.</title>
        <authorList>
            <person name="Tanizawa Y."/>
            <person name="Fujisawa T."/>
            <person name="Mochizuki T."/>
            <person name="Kaminuma E."/>
            <person name="Nakamura Y."/>
            <person name="Tohno M."/>
        </authorList>
    </citation>
    <scope>NUCLEOTIDE SEQUENCE [LARGE SCALE GENOMIC DNA]</scope>
    <source>
        <strain evidence="2">SG293</strain>
    </source>
</reference>
<name>A0A081BIA6_9LACO</name>
<gene>
    <name evidence="2" type="ORF">LOSG293_120110</name>
</gene>